<comment type="caution">
    <text evidence="2">The sequence shown here is derived from an EMBL/GenBank/DDBJ whole genome shotgun (WGS) entry which is preliminary data.</text>
</comment>
<sequence length="586" mass="67001">MRNLYRVLACQYDPLGYIIPFTTRAKILIQDLWKEEVGWDDPIRPQGLLDRWRTWEQEIPHLIHLEFPRAYAPLHMDASTATRELHIFCDASAEHMALLPICGPWMTSSRSESCRYKVFVGTRVTEIQNLTEPDSWRYVNSATNPALLTRGLTLEELAQPHRWHQGPEFLYLPENQWPTMPSANPEPDDNELRKSAIIGNVTISPGPQLPAIEDFSSWKELVQATARSLHGAADSQTTDQLCEAADYLNAKKALLVRAQLDSFPDEIKALRSAWPLPSDSRLGSLSPEYDSVTGLLRVGGRLRRAENLEMDAIHPIFLDPHHHLTKLLIQDYDKNLLHPGPERVLAELRRRFWVLRGREAIRKHQHSCRECQLWRAKPDVPKMADLPPSRLRLYKPPFYLTGVDCFGPFHIKIGRRNEKRWGIMYKCMTTRCVHLDLLESLDSDAFLMSLRRFVSRRGTPFELLCDNGTNFVGGDRELQEALAEMAPRLKEHLAKQKITFNPPGAPHFGGTWEREVKSVKTALKVMLKDQIVSENVLRTVLIEVEGIMNAKPLGYLSSDVADPDPITPNILIMGRRDFTTSGLRLQ</sequence>
<dbReference type="InterPro" id="IPR036397">
    <property type="entry name" value="RNaseH_sf"/>
</dbReference>
<dbReference type="EMBL" id="JAINUF010000011">
    <property type="protein sequence ID" value="KAJ8346562.1"/>
    <property type="molecule type" value="Genomic_DNA"/>
</dbReference>
<proteinExistence type="predicted"/>
<dbReference type="PANTHER" id="PTHR47331:SF1">
    <property type="entry name" value="GAG-LIKE PROTEIN"/>
    <property type="match status" value="1"/>
</dbReference>
<gene>
    <name evidence="2" type="ORF">SKAU_G00279630</name>
</gene>
<dbReference type="AlphaFoldDB" id="A0A9Q1EWV1"/>
<dbReference type="SUPFAM" id="SSF53098">
    <property type="entry name" value="Ribonuclease H-like"/>
    <property type="match status" value="1"/>
</dbReference>
<dbReference type="Pfam" id="PF05380">
    <property type="entry name" value="Peptidase_A17"/>
    <property type="match status" value="1"/>
</dbReference>
<dbReference type="Gene3D" id="3.30.420.10">
    <property type="entry name" value="Ribonuclease H-like superfamily/Ribonuclease H"/>
    <property type="match status" value="1"/>
</dbReference>
<dbReference type="GO" id="GO:0003676">
    <property type="term" value="F:nucleic acid binding"/>
    <property type="evidence" value="ECO:0007669"/>
    <property type="project" value="InterPro"/>
</dbReference>
<evidence type="ECO:0000313" key="3">
    <source>
        <dbReference type="Proteomes" id="UP001152622"/>
    </source>
</evidence>
<name>A0A9Q1EWV1_SYNKA</name>
<dbReference type="InterPro" id="IPR008042">
    <property type="entry name" value="Retrotrans_Pao"/>
</dbReference>
<dbReference type="OrthoDB" id="10056126at2759"/>
<accession>A0A9Q1EWV1</accession>
<feature type="domain" description="Integrase zinc-binding" evidence="1">
    <location>
        <begin position="322"/>
        <end position="376"/>
    </location>
</feature>
<protein>
    <recommendedName>
        <fullName evidence="1">Integrase zinc-binding domain-containing protein</fullName>
    </recommendedName>
</protein>
<dbReference type="PANTHER" id="PTHR47331">
    <property type="entry name" value="PHD-TYPE DOMAIN-CONTAINING PROTEIN"/>
    <property type="match status" value="1"/>
</dbReference>
<dbReference type="InterPro" id="IPR041588">
    <property type="entry name" value="Integrase_H2C2"/>
</dbReference>
<keyword evidence="3" id="KW-1185">Reference proteome</keyword>
<reference evidence="2" key="1">
    <citation type="journal article" date="2023" name="Science">
        <title>Genome structures resolve the early diversification of teleost fishes.</title>
        <authorList>
            <person name="Parey E."/>
            <person name="Louis A."/>
            <person name="Montfort J."/>
            <person name="Bouchez O."/>
            <person name="Roques C."/>
            <person name="Iampietro C."/>
            <person name="Lluch J."/>
            <person name="Castinel A."/>
            <person name="Donnadieu C."/>
            <person name="Desvignes T."/>
            <person name="Floi Bucao C."/>
            <person name="Jouanno E."/>
            <person name="Wen M."/>
            <person name="Mejri S."/>
            <person name="Dirks R."/>
            <person name="Jansen H."/>
            <person name="Henkel C."/>
            <person name="Chen W.J."/>
            <person name="Zahm M."/>
            <person name="Cabau C."/>
            <person name="Klopp C."/>
            <person name="Thompson A.W."/>
            <person name="Robinson-Rechavi M."/>
            <person name="Braasch I."/>
            <person name="Lecointre G."/>
            <person name="Bobe J."/>
            <person name="Postlethwait J.H."/>
            <person name="Berthelot C."/>
            <person name="Roest Crollius H."/>
            <person name="Guiguen Y."/>
        </authorList>
    </citation>
    <scope>NUCLEOTIDE SEQUENCE</scope>
    <source>
        <strain evidence="2">WJC10195</strain>
    </source>
</reference>
<evidence type="ECO:0000259" key="1">
    <source>
        <dbReference type="Pfam" id="PF17921"/>
    </source>
</evidence>
<dbReference type="Pfam" id="PF17921">
    <property type="entry name" value="Integrase_H2C2"/>
    <property type="match status" value="1"/>
</dbReference>
<dbReference type="InterPro" id="IPR012337">
    <property type="entry name" value="RNaseH-like_sf"/>
</dbReference>
<evidence type="ECO:0000313" key="2">
    <source>
        <dbReference type="EMBL" id="KAJ8346562.1"/>
    </source>
</evidence>
<dbReference type="Proteomes" id="UP001152622">
    <property type="component" value="Chromosome 11"/>
</dbReference>
<organism evidence="2 3">
    <name type="scientific">Synaphobranchus kaupii</name>
    <name type="common">Kaup's arrowtooth eel</name>
    <dbReference type="NCBI Taxonomy" id="118154"/>
    <lineage>
        <taxon>Eukaryota</taxon>
        <taxon>Metazoa</taxon>
        <taxon>Chordata</taxon>
        <taxon>Craniata</taxon>
        <taxon>Vertebrata</taxon>
        <taxon>Euteleostomi</taxon>
        <taxon>Actinopterygii</taxon>
        <taxon>Neopterygii</taxon>
        <taxon>Teleostei</taxon>
        <taxon>Anguilliformes</taxon>
        <taxon>Synaphobranchidae</taxon>
        <taxon>Synaphobranchus</taxon>
    </lineage>
</organism>